<dbReference type="Proteomes" id="UP000183471">
    <property type="component" value="Unassembled WGS sequence"/>
</dbReference>
<dbReference type="InterPro" id="IPR054653">
    <property type="entry name" value="EpsI_type_B_pred"/>
</dbReference>
<reference evidence="3 4" key="1">
    <citation type="submission" date="2016-10" db="EMBL/GenBank/DDBJ databases">
        <authorList>
            <person name="Varghese N."/>
            <person name="Submissions S."/>
        </authorList>
    </citation>
    <scope>NUCLEOTIDE SEQUENCE [LARGE SCALE GENOMIC DNA]</scope>
    <source>
        <strain evidence="3 4">Nl1</strain>
    </source>
</reference>
<dbReference type="NCBIfam" id="NF045609">
    <property type="entry name" value="EpsI_type_B"/>
    <property type="match status" value="1"/>
</dbReference>
<feature type="chain" id="PRO_5045266645" evidence="1">
    <location>
        <begin position="24"/>
        <end position="228"/>
    </location>
</feature>
<evidence type="ECO:0000256" key="1">
    <source>
        <dbReference type="SAM" id="SignalP"/>
    </source>
</evidence>
<dbReference type="InterPro" id="IPR014263">
    <property type="entry name" value="Methanolan_biosynth_EpsI"/>
</dbReference>
<evidence type="ECO:0000313" key="4">
    <source>
        <dbReference type="Proteomes" id="UP000183471"/>
    </source>
</evidence>
<evidence type="ECO:0000259" key="2">
    <source>
        <dbReference type="Pfam" id="PF11984"/>
    </source>
</evidence>
<dbReference type="RefSeq" id="WP_074630482.1">
    <property type="nucleotide sequence ID" value="NZ_FNKY01000001.1"/>
</dbReference>
<accession>A0ABY0T660</accession>
<dbReference type="NCBIfam" id="TIGR02914">
    <property type="entry name" value="EpsI_fam"/>
    <property type="match status" value="1"/>
</dbReference>
<protein>
    <submittedName>
        <fullName evidence="3">EpsI family protein</fullName>
    </submittedName>
</protein>
<proteinExistence type="predicted"/>
<organism evidence="3 4">
    <name type="scientific">Nitrosospira multiformis</name>
    <dbReference type="NCBI Taxonomy" id="1231"/>
    <lineage>
        <taxon>Bacteria</taxon>
        <taxon>Pseudomonadati</taxon>
        <taxon>Pseudomonadota</taxon>
        <taxon>Betaproteobacteria</taxon>
        <taxon>Nitrosomonadales</taxon>
        <taxon>Nitrosomonadaceae</taxon>
        <taxon>Nitrosospira</taxon>
    </lineage>
</organism>
<dbReference type="EMBL" id="FNKY01000001">
    <property type="protein sequence ID" value="SDQ30920.1"/>
    <property type="molecule type" value="Genomic_DNA"/>
</dbReference>
<feature type="signal peptide" evidence="1">
    <location>
        <begin position="1"/>
        <end position="23"/>
    </location>
</feature>
<feature type="domain" description="Methanolan biosynthesis EpsI" evidence="2">
    <location>
        <begin position="9"/>
        <end position="215"/>
    </location>
</feature>
<keyword evidence="1" id="KW-0732">Signal</keyword>
<name>A0ABY0T660_9PROT</name>
<gene>
    <name evidence="3" type="ORF">SAMN05216402_0304</name>
</gene>
<comment type="caution">
    <text evidence="3">The sequence shown here is derived from an EMBL/GenBank/DDBJ whole genome shotgun (WGS) entry which is preliminary data.</text>
</comment>
<keyword evidence="4" id="KW-1185">Reference proteome</keyword>
<evidence type="ECO:0000313" key="3">
    <source>
        <dbReference type="EMBL" id="SDQ30920.1"/>
    </source>
</evidence>
<dbReference type="Pfam" id="PF11984">
    <property type="entry name" value="DUF3485"/>
    <property type="match status" value="1"/>
</dbReference>
<sequence length="228" mass="25677">MNLWFRNFALLVLMLAASGLALALRPTHKIAEQGPAIDLETIIPHRFGEWYEDQKHLIQMVDPQQKELIDKIYTQTLSRTYVNANGYRIMLAIAYGDNQRDSMQMHYPEVCYPAQGFSLQSKQTGGLATSAGSIPVTRILTNLGQRNEPVTYWTTVGDRVFRGGIQKKLAEMSYGLNGKIPDGMLIRISSIDAEATNAYKMQTQFADQMLNALTPEYRKKLNGNLSLN</sequence>